<proteinExistence type="predicted"/>
<gene>
    <name evidence="2" type="ORF">BTMF_LOCUS12779</name>
</gene>
<keyword evidence="3" id="KW-1185">Reference proteome</keyword>
<evidence type="ECO:0000256" key="1">
    <source>
        <dbReference type="SAM" id="MobiDB-lite"/>
    </source>
</evidence>
<organism evidence="4">
    <name type="scientific">Brugia timori</name>
    <dbReference type="NCBI Taxonomy" id="42155"/>
    <lineage>
        <taxon>Eukaryota</taxon>
        <taxon>Metazoa</taxon>
        <taxon>Ecdysozoa</taxon>
        <taxon>Nematoda</taxon>
        <taxon>Chromadorea</taxon>
        <taxon>Rhabditida</taxon>
        <taxon>Spirurina</taxon>
        <taxon>Spiruromorpha</taxon>
        <taxon>Filarioidea</taxon>
        <taxon>Onchocercidae</taxon>
        <taxon>Brugia</taxon>
    </lineage>
</organism>
<dbReference type="Proteomes" id="UP000280834">
    <property type="component" value="Unassembled WGS sequence"/>
</dbReference>
<evidence type="ECO:0000313" key="3">
    <source>
        <dbReference type="Proteomes" id="UP000280834"/>
    </source>
</evidence>
<evidence type="ECO:0000313" key="4">
    <source>
        <dbReference type="WBParaSite" id="BTMF_0001478301-mRNA-1"/>
    </source>
</evidence>
<accession>A0A0R3R443</accession>
<dbReference type="AlphaFoldDB" id="A0A0R3R443"/>
<dbReference type="WBParaSite" id="BTMF_0001478301-mRNA-1">
    <property type="protein sequence ID" value="BTMF_0001478301-mRNA-1"/>
    <property type="gene ID" value="BTMF_0001478301"/>
</dbReference>
<evidence type="ECO:0000313" key="2">
    <source>
        <dbReference type="EMBL" id="VDO43830.1"/>
    </source>
</evidence>
<reference evidence="2 3" key="2">
    <citation type="submission" date="2018-11" db="EMBL/GenBank/DDBJ databases">
        <authorList>
            <consortium name="Pathogen Informatics"/>
        </authorList>
    </citation>
    <scope>NUCLEOTIDE SEQUENCE [LARGE SCALE GENOMIC DNA]</scope>
</reference>
<feature type="compositionally biased region" description="Low complexity" evidence="1">
    <location>
        <begin position="73"/>
        <end position="85"/>
    </location>
</feature>
<sequence>MYDHSGVSPRHRETSEESIQMTEDEKRSFFTLSSSRAPGKRQIKPNANILFDAIPLSDSDEDDDFIAGRTGDELSSNSDLSSNDGNGEKDDENDSVAQTSDSSESDSSSEKHRIKVFSPLFVFT</sequence>
<protein>
    <submittedName>
        <fullName evidence="2 4">Uncharacterized protein</fullName>
    </submittedName>
</protein>
<name>A0A0R3R443_9BILA</name>
<feature type="region of interest" description="Disordered" evidence="1">
    <location>
        <begin position="1"/>
        <end position="112"/>
    </location>
</feature>
<dbReference type="EMBL" id="UZAG01019466">
    <property type="protein sequence ID" value="VDO43830.1"/>
    <property type="molecule type" value="Genomic_DNA"/>
</dbReference>
<dbReference type="STRING" id="42155.A0A0R3R443"/>
<reference evidence="4" key="1">
    <citation type="submission" date="2017-02" db="UniProtKB">
        <authorList>
            <consortium name="WormBaseParasite"/>
        </authorList>
    </citation>
    <scope>IDENTIFICATION</scope>
</reference>